<sequence>MKNRHPYIIAWFLILCISACSERNGTDTSDRAAAFLDSAQTLSGQSQHAQAVSILDSAMAYSNGNDTLMAYIYAEKANNLMTIGRMEEALPLAKQALSLGEKLNDNEILINQYSTTGIIYRRTNIPDSALMAYRKGIDIARKVDAKDYVANLYNNIAVMFVEQDRYKEGTEYAALATKWAREAKDSIELFSALATKSAAMLRMKRYKESAEAISSEFKNILALGYVPLTLKTASPMLRSLVELGKTAEAQTFMQQIQPALQAADPTSNGAIGILEIQAALLHSQGDYRKELALLNRLDTLTKQNGGIPRERILVSQADCLGKLGDTSAALRLMNKAYALTDSLKNSGMSRQMTEFTVKYKTQEKELMIAQLAAERANQQSLITILILALVLLAAGILFALYRRHIARKENELALQRRFIEGLESERARLARELHDGVCNDLLGVQLALDSGQSNAAQLVRHIMTDVRQISHELMPPRFTMENVAQILSDYMENIPLPDCKVDFRCTPAKDDEQWDTVNTAVSFDIYRIIQELTGNIVRHAKPSFINVTIEKNDGQIHLTVENDGAEGGSDGQGIGLQSMAVRVKSLNGEISHADMGNGRYRVEVEL</sequence>
<reference evidence="1" key="1">
    <citation type="submission" date="2019-04" db="EMBL/GenBank/DDBJ databases">
        <title>Microbes associate with the intestines of laboratory mice.</title>
        <authorList>
            <person name="Navarre W."/>
            <person name="Wong E."/>
            <person name="Huang K."/>
            <person name="Tropini C."/>
            <person name="Ng K."/>
            <person name="Yu B."/>
        </authorList>
    </citation>
    <scope>NUCLEOTIDE SEQUENCE</scope>
    <source>
        <strain evidence="1">NM73_A23</strain>
    </source>
</reference>
<proteinExistence type="predicted"/>
<evidence type="ECO:0000313" key="2">
    <source>
        <dbReference type="Proteomes" id="UP000308886"/>
    </source>
</evidence>
<accession>A0AC61QTE2</accession>
<dbReference type="EMBL" id="SRZC01000002">
    <property type="protein sequence ID" value="TGX83829.1"/>
    <property type="molecule type" value="Genomic_DNA"/>
</dbReference>
<keyword evidence="1" id="KW-0418">Kinase</keyword>
<gene>
    <name evidence="1" type="ORF">E5358_01220</name>
</gene>
<dbReference type="Proteomes" id="UP000308886">
    <property type="component" value="Unassembled WGS sequence"/>
</dbReference>
<comment type="caution">
    <text evidence="1">The sequence shown here is derived from an EMBL/GenBank/DDBJ whole genome shotgun (WGS) entry which is preliminary data.</text>
</comment>
<organism evidence="1 2">
    <name type="scientific">Palleniella muris</name>
    <dbReference type="NCBI Taxonomy" id="3038145"/>
    <lineage>
        <taxon>Bacteria</taxon>
        <taxon>Pseudomonadati</taxon>
        <taxon>Bacteroidota</taxon>
        <taxon>Bacteroidia</taxon>
        <taxon>Bacteroidales</taxon>
        <taxon>Prevotellaceae</taxon>
        <taxon>Palleniella</taxon>
    </lineage>
</organism>
<name>A0AC61QTE2_9BACT</name>
<keyword evidence="1" id="KW-0808">Transferase</keyword>
<protein>
    <submittedName>
        <fullName evidence="1">Tetratricopeptide repeat-containing sensor histidine kinase</fullName>
    </submittedName>
</protein>
<keyword evidence="2" id="KW-1185">Reference proteome</keyword>
<evidence type="ECO:0000313" key="1">
    <source>
        <dbReference type="EMBL" id="TGX83829.1"/>
    </source>
</evidence>